<proteinExistence type="predicted"/>
<keyword evidence="2" id="KW-1185">Reference proteome</keyword>
<evidence type="ECO:0000313" key="2">
    <source>
        <dbReference type="Proteomes" id="UP001627154"/>
    </source>
</evidence>
<name>A0ABD2XEC4_9HYME</name>
<dbReference type="EMBL" id="JBJJXI010000029">
    <property type="protein sequence ID" value="KAL3403592.1"/>
    <property type="molecule type" value="Genomic_DNA"/>
</dbReference>
<evidence type="ECO:0000313" key="1">
    <source>
        <dbReference type="EMBL" id="KAL3403592.1"/>
    </source>
</evidence>
<reference evidence="1 2" key="1">
    <citation type="journal article" date="2024" name="bioRxiv">
        <title>A reference genome for Trichogramma kaykai: A tiny desert-dwelling parasitoid wasp with competing sex-ratio distorters.</title>
        <authorList>
            <person name="Culotta J."/>
            <person name="Lindsey A.R."/>
        </authorList>
    </citation>
    <scope>NUCLEOTIDE SEQUENCE [LARGE SCALE GENOMIC DNA]</scope>
    <source>
        <strain evidence="1 2">KSX58</strain>
    </source>
</reference>
<comment type="caution">
    <text evidence="1">The sequence shown here is derived from an EMBL/GenBank/DDBJ whole genome shotgun (WGS) entry which is preliminary data.</text>
</comment>
<accession>A0ABD2XEC4</accession>
<protein>
    <submittedName>
        <fullName evidence="1">Uncharacterized protein</fullName>
    </submittedName>
</protein>
<dbReference type="Proteomes" id="UP001627154">
    <property type="component" value="Unassembled WGS sequence"/>
</dbReference>
<dbReference type="AlphaFoldDB" id="A0ABD2XEC4"/>
<gene>
    <name evidence="1" type="ORF">TKK_003540</name>
</gene>
<organism evidence="1 2">
    <name type="scientific">Trichogramma kaykai</name>
    <dbReference type="NCBI Taxonomy" id="54128"/>
    <lineage>
        <taxon>Eukaryota</taxon>
        <taxon>Metazoa</taxon>
        <taxon>Ecdysozoa</taxon>
        <taxon>Arthropoda</taxon>
        <taxon>Hexapoda</taxon>
        <taxon>Insecta</taxon>
        <taxon>Pterygota</taxon>
        <taxon>Neoptera</taxon>
        <taxon>Endopterygota</taxon>
        <taxon>Hymenoptera</taxon>
        <taxon>Apocrita</taxon>
        <taxon>Proctotrupomorpha</taxon>
        <taxon>Chalcidoidea</taxon>
        <taxon>Trichogrammatidae</taxon>
        <taxon>Trichogramma</taxon>
    </lineage>
</organism>
<sequence length="169" mass="17998">MAHYHYQHFGYSSSSSSQHFGNAAVANFCSSSIFVMSSRQTLMNLVHTVTAAQSCGSSVSAPVVELESYLKDPGERLDTSFLSFPLDLSSSALVTRKHSRAALKNCKRLGSMSPKLAKLATLQGGYAGMDAYASAGNSLVPDGCCRRRFPGYGTASTNESRPTAAAKKQ</sequence>